<keyword evidence="9 12" id="KW-1133">Transmembrane helix</keyword>
<dbReference type="PANTHER" id="PTHR30365">
    <property type="entry name" value="CYTOCHROME D UBIQUINOL OXIDASE"/>
    <property type="match status" value="1"/>
</dbReference>
<keyword evidence="6 12" id="KW-0812">Transmembrane</keyword>
<keyword evidence="4" id="KW-1003">Cell membrane</keyword>
<feature type="transmembrane region" description="Helical" evidence="12">
    <location>
        <begin position="363"/>
        <end position="380"/>
    </location>
</feature>
<dbReference type="EMBL" id="CP116967">
    <property type="protein sequence ID" value="WNM59362.1"/>
    <property type="molecule type" value="Genomic_DNA"/>
</dbReference>
<feature type="transmembrane region" description="Helical" evidence="12">
    <location>
        <begin position="124"/>
        <end position="148"/>
    </location>
</feature>
<organism evidence="13 14">
    <name type="scientific">Candidatus Nitrospira allomarina</name>
    <dbReference type="NCBI Taxonomy" id="3020900"/>
    <lineage>
        <taxon>Bacteria</taxon>
        <taxon>Pseudomonadati</taxon>
        <taxon>Nitrospirota</taxon>
        <taxon>Nitrospiria</taxon>
        <taxon>Nitrospirales</taxon>
        <taxon>Nitrospiraceae</taxon>
        <taxon>Nitrospira</taxon>
    </lineage>
</organism>
<dbReference type="GO" id="GO:0019646">
    <property type="term" value="P:aerobic electron transport chain"/>
    <property type="evidence" value="ECO:0007669"/>
    <property type="project" value="InterPro"/>
</dbReference>
<keyword evidence="14" id="KW-1185">Reference proteome</keyword>
<keyword evidence="13" id="KW-0560">Oxidoreductase</keyword>
<sequence>MNTLNRSLWIILALGLCGGAAAFGQVPDAPLVDFPYSGNRTAVWVVAQLHILFAAFILGAPIFAVVAEWLGYKNNDPKYDRLAKEVIKVTVILYSMTALTGGLFIFVLLGTYPDFSTWLIKHFFLVFAVIYPLLFILETIILYTYFYSWDSMKGAKKGRHIALGILLNIVGTVTLFVIDGPTSFMNTPAKAAGDLSLVEFIQTASLWDKMANFSWMPLNLHRLVGNVTFGGFIAGLIAAYMFMGSKTDEERAYYDWMGFVGNMIGVGALLLLPFMGYLLAYELCDYDASICPYMMADQLSMFFEMQGAMVGLIFLASNYYIWLSLKRIQGVEQVRISGFVAVVVLLMPAIMGFTWKMFPPPEWQSLIVLVIIVVLPMILAKVPGLKNFTVSAFTMIKVGFLMIVVADAIWMTPHGFVPTQGLATEEVELPSWASELALMPAKNAAAFTLVFLTVVNYLLYNRAIKRGTIVWGKIDFASQFVLIFLAFSAIWTMGLMGAVRSLTRKYYHVYNLVPDFTPEAFTPTLAYSAWWITGVTIVFYAVVSFAILVTLRAGSPKPATSLASSVPVEAK</sequence>
<feature type="transmembrane region" description="Helical" evidence="12">
    <location>
        <begin position="48"/>
        <end position="70"/>
    </location>
</feature>
<dbReference type="GO" id="GO:0020037">
    <property type="term" value="F:heme binding"/>
    <property type="evidence" value="ECO:0007669"/>
    <property type="project" value="TreeGrafter"/>
</dbReference>
<proteinExistence type="inferred from homology"/>
<feature type="transmembrane region" description="Helical" evidence="12">
    <location>
        <begin position="299"/>
        <end position="322"/>
    </location>
</feature>
<evidence type="ECO:0000256" key="4">
    <source>
        <dbReference type="ARBA" id="ARBA00022475"/>
    </source>
</evidence>
<keyword evidence="10" id="KW-0408">Iron</keyword>
<feature type="transmembrane region" description="Helical" evidence="12">
    <location>
        <begin position="529"/>
        <end position="551"/>
    </location>
</feature>
<dbReference type="KEGG" id="nall:PP769_06255"/>
<evidence type="ECO:0000256" key="1">
    <source>
        <dbReference type="ARBA" id="ARBA00004651"/>
    </source>
</evidence>
<dbReference type="RefSeq" id="WP_312646095.1">
    <property type="nucleotide sequence ID" value="NZ_CP116967.1"/>
</dbReference>
<keyword evidence="3" id="KW-0813">Transport</keyword>
<evidence type="ECO:0000313" key="14">
    <source>
        <dbReference type="Proteomes" id="UP001302719"/>
    </source>
</evidence>
<dbReference type="Proteomes" id="UP001302719">
    <property type="component" value="Chromosome"/>
</dbReference>
<evidence type="ECO:0000256" key="11">
    <source>
        <dbReference type="ARBA" id="ARBA00023136"/>
    </source>
</evidence>
<name>A0AA96GDZ3_9BACT</name>
<feature type="transmembrane region" description="Helical" evidence="12">
    <location>
        <begin position="91"/>
        <end position="112"/>
    </location>
</feature>
<dbReference type="GO" id="GO:0046872">
    <property type="term" value="F:metal ion binding"/>
    <property type="evidence" value="ECO:0007669"/>
    <property type="project" value="UniProtKB-KW"/>
</dbReference>
<comment type="similarity">
    <text evidence="2">Belongs to the cytochrome ubiquinol oxidase subunit 1 family.</text>
</comment>
<comment type="subcellular location">
    <subcellularLocation>
        <location evidence="1">Cell membrane</location>
        <topology evidence="1">Multi-pass membrane protein</topology>
    </subcellularLocation>
</comment>
<evidence type="ECO:0000256" key="2">
    <source>
        <dbReference type="ARBA" id="ARBA00009819"/>
    </source>
</evidence>
<feature type="transmembrane region" description="Helical" evidence="12">
    <location>
        <begin position="444"/>
        <end position="460"/>
    </location>
</feature>
<protein>
    <submittedName>
        <fullName evidence="13">Cytochrome ubiquinol oxidase subunit I</fullName>
        <ecNumber evidence="13">1.10.3.-</ecNumber>
    </submittedName>
</protein>
<evidence type="ECO:0000313" key="13">
    <source>
        <dbReference type="EMBL" id="WNM59362.1"/>
    </source>
</evidence>
<evidence type="ECO:0000256" key="8">
    <source>
        <dbReference type="ARBA" id="ARBA00022982"/>
    </source>
</evidence>
<evidence type="ECO:0000256" key="12">
    <source>
        <dbReference type="SAM" id="Phobius"/>
    </source>
</evidence>
<accession>A0AA96GDZ3</accession>
<feature type="transmembrane region" description="Helical" evidence="12">
    <location>
        <begin position="256"/>
        <end position="279"/>
    </location>
</feature>
<gene>
    <name evidence="13" type="ORF">PP769_06255</name>
</gene>
<evidence type="ECO:0000256" key="5">
    <source>
        <dbReference type="ARBA" id="ARBA00022617"/>
    </source>
</evidence>
<evidence type="ECO:0000256" key="6">
    <source>
        <dbReference type="ARBA" id="ARBA00022692"/>
    </source>
</evidence>
<feature type="transmembrane region" description="Helical" evidence="12">
    <location>
        <begin position="160"/>
        <end position="178"/>
    </location>
</feature>
<dbReference type="GO" id="GO:0009055">
    <property type="term" value="F:electron transfer activity"/>
    <property type="evidence" value="ECO:0007669"/>
    <property type="project" value="InterPro"/>
</dbReference>
<dbReference type="AlphaFoldDB" id="A0AA96GDZ3"/>
<dbReference type="PANTHER" id="PTHR30365:SF14">
    <property type="entry name" value="CYTOCHROME BD MENAQUINOL OXIDASE SUBUNIT I-RELATED"/>
    <property type="match status" value="1"/>
</dbReference>
<evidence type="ECO:0000256" key="9">
    <source>
        <dbReference type="ARBA" id="ARBA00022989"/>
    </source>
</evidence>
<feature type="transmembrane region" description="Helical" evidence="12">
    <location>
        <begin position="334"/>
        <end position="357"/>
    </location>
</feature>
<dbReference type="EC" id="1.10.3.-" evidence="13"/>
<keyword evidence="7" id="KW-0479">Metal-binding</keyword>
<keyword evidence="5" id="KW-0349">Heme</keyword>
<feature type="transmembrane region" description="Helical" evidence="12">
    <location>
        <begin position="223"/>
        <end position="244"/>
    </location>
</feature>
<feature type="transmembrane region" description="Helical" evidence="12">
    <location>
        <begin position="392"/>
        <end position="411"/>
    </location>
</feature>
<evidence type="ECO:0000256" key="7">
    <source>
        <dbReference type="ARBA" id="ARBA00022723"/>
    </source>
</evidence>
<dbReference type="Pfam" id="PF01654">
    <property type="entry name" value="Cyt_bd_oxida_I"/>
    <property type="match status" value="1"/>
</dbReference>
<reference evidence="13 14" key="1">
    <citation type="submission" date="2023-01" db="EMBL/GenBank/DDBJ databases">
        <title>Cultivation and genomic characterization of new, ubiquitous marine nitrite-oxidizing bacteria from the Nitrospirales.</title>
        <authorList>
            <person name="Mueller A.J."/>
            <person name="Daebeler A."/>
            <person name="Herbold C.W."/>
            <person name="Kirkegaard R.H."/>
            <person name="Daims H."/>
        </authorList>
    </citation>
    <scope>NUCLEOTIDE SEQUENCE [LARGE SCALE GENOMIC DNA]</scope>
    <source>
        <strain evidence="13 14">VA</strain>
    </source>
</reference>
<dbReference type="GO" id="GO:0070069">
    <property type="term" value="C:cytochrome complex"/>
    <property type="evidence" value="ECO:0007669"/>
    <property type="project" value="InterPro"/>
</dbReference>
<dbReference type="InterPro" id="IPR002585">
    <property type="entry name" value="Cyt-d_ubiquinol_oxidase_su_1"/>
</dbReference>
<evidence type="ECO:0000256" key="3">
    <source>
        <dbReference type="ARBA" id="ARBA00022448"/>
    </source>
</evidence>
<evidence type="ECO:0000256" key="10">
    <source>
        <dbReference type="ARBA" id="ARBA00023004"/>
    </source>
</evidence>
<keyword evidence="8" id="KW-0249">Electron transport</keyword>
<dbReference type="GO" id="GO:0005886">
    <property type="term" value="C:plasma membrane"/>
    <property type="evidence" value="ECO:0007669"/>
    <property type="project" value="UniProtKB-SubCell"/>
</dbReference>
<keyword evidence="11 12" id="KW-0472">Membrane</keyword>
<feature type="transmembrane region" description="Helical" evidence="12">
    <location>
        <begin position="480"/>
        <end position="499"/>
    </location>
</feature>
<dbReference type="GO" id="GO:0016682">
    <property type="term" value="F:oxidoreductase activity, acting on diphenols and related substances as donors, oxygen as acceptor"/>
    <property type="evidence" value="ECO:0007669"/>
    <property type="project" value="TreeGrafter"/>
</dbReference>